<evidence type="ECO:0000256" key="1">
    <source>
        <dbReference type="SAM" id="Phobius"/>
    </source>
</evidence>
<feature type="transmembrane region" description="Helical" evidence="1">
    <location>
        <begin position="59"/>
        <end position="79"/>
    </location>
</feature>
<keyword evidence="1" id="KW-0812">Transmembrane</keyword>
<organism evidence="2 3">
    <name type="scientific">Paenibacillus rhizosphaerae</name>
    <dbReference type="NCBI Taxonomy" id="297318"/>
    <lineage>
        <taxon>Bacteria</taxon>
        <taxon>Bacillati</taxon>
        <taxon>Bacillota</taxon>
        <taxon>Bacilli</taxon>
        <taxon>Bacillales</taxon>
        <taxon>Paenibacillaceae</taxon>
        <taxon>Paenibacillus</taxon>
    </lineage>
</organism>
<proteinExistence type="predicted"/>
<comment type="caution">
    <text evidence="2">The sequence shown here is derived from an EMBL/GenBank/DDBJ whole genome shotgun (WGS) entry which is preliminary data.</text>
</comment>
<protein>
    <submittedName>
        <fullName evidence="2">Conjugal transfer protein</fullName>
    </submittedName>
</protein>
<dbReference type="AlphaFoldDB" id="A0A1R1DYY6"/>
<keyword evidence="1" id="KW-0472">Membrane</keyword>
<dbReference type="EMBL" id="MRTP01000025">
    <property type="protein sequence ID" value="OMF44748.1"/>
    <property type="molecule type" value="Genomic_DNA"/>
</dbReference>
<evidence type="ECO:0000313" key="2">
    <source>
        <dbReference type="EMBL" id="OMF44748.1"/>
    </source>
</evidence>
<dbReference type="STRING" id="297318.BK138_34470"/>
<dbReference type="Proteomes" id="UP000187172">
    <property type="component" value="Unassembled WGS sequence"/>
</dbReference>
<keyword evidence="3" id="KW-1185">Reference proteome</keyword>
<reference evidence="2 3" key="1">
    <citation type="submission" date="2016-11" db="EMBL/GenBank/DDBJ databases">
        <title>Paenibacillus species isolates.</title>
        <authorList>
            <person name="Beno S.M."/>
        </authorList>
    </citation>
    <scope>NUCLEOTIDE SEQUENCE [LARGE SCALE GENOMIC DNA]</scope>
    <source>
        <strain evidence="2 3">FSL R5-0378</strain>
    </source>
</reference>
<dbReference type="InterPro" id="IPR025608">
    <property type="entry name" value="TcpE"/>
</dbReference>
<evidence type="ECO:0000313" key="3">
    <source>
        <dbReference type="Proteomes" id="UP000187172"/>
    </source>
</evidence>
<dbReference type="Pfam" id="PF12648">
    <property type="entry name" value="TcpE"/>
    <property type="match status" value="1"/>
</dbReference>
<feature type="transmembrane region" description="Helical" evidence="1">
    <location>
        <begin position="29"/>
        <end position="47"/>
    </location>
</feature>
<gene>
    <name evidence="2" type="ORF">BK138_34470</name>
</gene>
<accession>A0A1R1DYY6</accession>
<name>A0A1R1DYY6_9BACL</name>
<sequence length="137" mass="16442">MRRMRTYTSVWKVPKMLYGIQDIALPFPVSYRQIGFFFGTMAVMWVLNRFPPFSLIDLWMVEYFGIPGFAAWFFTKHLLDGKAPHRFIMRWIAFQLLPHEHNRYMEITRPKKPHVYSSPVAYRKLSYTPKEDDLSDD</sequence>
<keyword evidence="1" id="KW-1133">Transmembrane helix</keyword>